<organism evidence="6 7">
    <name type="scientific">Rhizophagus irregularis</name>
    <dbReference type="NCBI Taxonomy" id="588596"/>
    <lineage>
        <taxon>Eukaryota</taxon>
        <taxon>Fungi</taxon>
        <taxon>Fungi incertae sedis</taxon>
        <taxon>Mucoromycota</taxon>
        <taxon>Glomeromycotina</taxon>
        <taxon>Glomeromycetes</taxon>
        <taxon>Glomerales</taxon>
        <taxon>Glomeraceae</taxon>
        <taxon>Rhizophagus</taxon>
    </lineage>
</organism>
<evidence type="ECO:0000256" key="5">
    <source>
        <dbReference type="ARBA" id="ARBA00023242"/>
    </source>
</evidence>
<dbReference type="PANTHER" id="PTHR46481:SF10">
    <property type="entry name" value="ZINC FINGER BED DOMAIN-CONTAINING PROTEIN 39"/>
    <property type="match status" value="1"/>
</dbReference>
<dbReference type="GO" id="GO:0005634">
    <property type="term" value="C:nucleus"/>
    <property type="evidence" value="ECO:0007669"/>
    <property type="project" value="UniProtKB-SubCell"/>
</dbReference>
<dbReference type="Proteomes" id="UP000684084">
    <property type="component" value="Unassembled WGS sequence"/>
</dbReference>
<name>A0A915YQ60_9GLOM</name>
<keyword evidence="5" id="KW-0539">Nucleus</keyword>
<gene>
    <name evidence="6" type="ORF">CHRIB12_LOCUS1269</name>
</gene>
<proteinExistence type="predicted"/>
<evidence type="ECO:0000256" key="2">
    <source>
        <dbReference type="ARBA" id="ARBA00022723"/>
    </source>
</evidence>
<evidence type="ECO:0008006" key="8">
    <source>
        <dbReference type="Google" id="ProtNLM"/>
    </source>
</evidence>
<keyword evidence="3" id="KW-0863">Zinc-finger</keyword>
<keyword evidence="4" id="KW-0862">Zinc</keyword>
<dbReference type="PANTHER" id="PTHR46481">
    <property type="entry name" value="ZINC FINGER BED DOMAIN-CONTAINING PROTEIN 4"/>
    <property type="match status" value="1"/>
</dbReference>
<evidence type="ECO:0000313" key="7">
    <source>
        <dbReference type="Proteomes" id="UP000684084"/>
    </source>
</evidence>
<evidence type="ECO:0000313" key="6">
    <source>
        <dbReference type="EMBL" id="CAB5307411.1"/>
    </source>
</evidence>
<keyword evidence="2" id="KW-0479">Metal-binding</keyword>
<dbReference type="EMBL" id="CAGKOT010000002">
    <property type="protein sequence ID" value="CAB5307411.1"/>
    <property type="molecule type" value="Genomic_DNA"/>
</dbReference>
<sequence>MRFFGKKLAIWIAADDLPFTTVESPEFGYLINICNPLTRIPTADTVKNDILKIFKNYQTKIQNLLQNVSGKISFALDAWTSPNILGFLGITCHYIDANWKLRDILLDFIYLEGSHSGENLANAFLKCLEKKKIFTKTLGITTDNAANNNTFLKEFEKMCIKNHIEFHHKRNHVRCIAHMMNLAVQEILKYIKAGEPQDEDIILDDILNNTNLFTNKIIPKVRIKH</sequence>
<evidence type="ECO:0000256" key="3">
    <source>
        <dbReference type="ARBA" id="ARBA00022771"/>
    </source>
</evidence>
<comment type="caution">
    <text evidence="6">The sequence shown here is derived from an EMBL/GenBank/DDBJ whole genome shotgun (WGS) entry which is preliminary data.</text>
</comment>
<dbReference type="OrthoDB" id="1607513at2759"/>
<protein>
    <recommendedName>
        <fullName evidence="8">Zinc finger bed domain-containing protein ricesleeper 2-like</fullName>
    </recommendedName>
</protein>
<comment type="subcellular location">
    <subcellularLocation>
        <location evidence="1">Nucleus</location>
    </subcellularLocation>
</comment>
<evidence type="ECO:0000256" key="4">
    <source>
        <dbReference type="ARBA" id="ARBA00022833"/>
    </source>
</evidence>
<accession>A0A915YQ60</accession>
<reference evidence="6" key="1">
    <citation type="submission" date="2020-05" db="EMBL/GenBank/DDBJ databases">
        <authorList>
            <person name="Rincon C."/>
            <person name="Sanders R I."/>
            <person name="Robbins C."/>
            <person name="Chaturvedi A."/>
        </authorList>
    </citation>
    <scope>NUCLEOTIDE SEQUENCE</scope>
    <source>
        <strain evidence="6">CHB12</strain>
    </source>
</reference>
<dbReference type="GO" id="GO:0008270">
    <property type="term" value="F:zinc ion binding"/>
    <property type="evidence" value="ECO:0007669"/>
    <property type="project" value="UniProtKB-KW"/>
</dbReference>
<dbReference type="InterPro" id="IPR052035">
    <property type="entry name" value="ZnF_BED_domain_contain"/>
</dbReference>
<evidence type="ECO:0000256" key="1">
    <source>
        <dbReference type="ARBA" id="ARBA00004123"/>
    </source>
</evidence>
<dbReference type="AlphaFoldDB" id="A0A915YQ60"/>